<evidence type="ECO:0000256" key="5">
    <source>
        <dbReference type="ARBA" id="ARBA00023136"/>
    </source>
</evidence>
<dbReference type="Pfam" id="PF01991">
    <property type="entry name" value="vATP-synt_E"/>
    <property type="match status" value="1"/>
</dbReference>
<keyword evidence="7" id="KW-1003">Cell membrane</keyword>
<keyword evidence="8" id="KW-0175">Coiled coil</keyword>
<comment type="similarity">
    <text evidence="1 7">Belongs to the V-ATPase E subunit family.</text>
</comment>
<feature type="coiled-coil region" evidence="8">
    <location>
        <begin position="58"/>
        <end position="94"/>
    </location>
</feature>
<evidence type="ECO:0000256" key="3">
    <source>
        <dbReference type="ARBA" id="ARBA00022781"/>
    </source>
</evidence>
<evidence type="ECO:0000313" key="10">
    <source>
        <dbReference type="Proteomes" id="UP000217784"/>
    </source>
</evidence>
<dbReference type="Gene3D" id="3.30.2320.30">
    <property type="entry name" value="ATP synthase, E subunit, C-terminal"/>
    <property type="match status" value="1"/>
</dbReference>
<dbReference type="AlphaFoldDB" id="A0A2A2H2Z6"/>
<dbReference type="InterPro" id="IPR028987">
    <property type="entry name" value="ATP_synth_B-like_membr_sf"/>
</dbReference>
<comment type="function">
    <text evidence="7">Component of the A-type ATP synthase that produces ATP from ADP in the presence of a proton gradient across the membrane.</text>
</comment>
<dbReference type="GO" id="GO:0042777">
    <property type="term" value="P:proton motive force-driven plasma membrane ATP synthesis"/>
    <property type="evidence" value="ECO:0007669"/>
    <property type="project" value="UniProtKB-UniRule"/>
</dbReference>
<sequence length="207" mass="22738">MNSGADKIVSSIISDAQSKADVIIQEAEREAALIVEEGEKEAVLEKEKILENANKQSAMKYQQLISEAKMNSRRAELEAREEIIEGAFKRAEDELKKIASTDSNEYKESLKKIIEEASIEIGGGDLILSLKADDIAKVKDAISSLEKNIEGKTGTKTTLEIGENIATIGGAVVKTKNGDIEVNNTIEARMLRFKKALRSEVARILFK</sequence>
<dbReference type="RefSeq" id="WP_069583872.1">
    <property type="nucleotide sequence ID" value="NZ_LMVM01000037.1"/>
</dbReference>
<dbReference type="GO" id="GO:0005886">
    <property type="term" value="C:plasma membrane"/>
    <property type="evidence" value="ECO:0007669"/>
    <property type="project" value="UniProtKB-SubCell"/>
</dbReference>
<keyword evidence="2 7" id="KW-0813">Transport</keyword>
<evidence type="ECO:0000256" key="7">
    <source>
        <dbReference type="HAMAP-Rule" id="MF_00311"/>
    </source>
</evidence>
<keyword evidence="10" id="KW-1185">Reference proteome</keyword>
<keyword evidence="4 7" id="KW-0406">Ion transport</keyword>
<dbReference type="EMBL" id="LMVM01000037">
    <property type="protein sequence ID" value="PAV03656.1"/>
    <property type="molecule type" value="Genomic_DNA"/>
</dbReference>
<comment type="subcellular location">
    <subcellularLocation>
        <location evidence="7">Cell membrane</location>
        <topology evidence="7">Peripheral membrane protein</topology>
    </subcellularLocation>
</comment>
<organism evidence="9 10">
    <name type="scientific">Methanobacterium bryantii</name>
    <dbReference type="NCBI Taxonomy" id="2161"/>
    <lineage>
        <taxon>Archaea</taxon>
        <taxon>Methanobacteriati</taxon>
        <taxon>Methanobacteriota</taxon>
        <taxon>Methanomada group</taxon>
        <taxon>Methanobacteria</taxon>
        <taxon>Methanobacteriales</taxon>
        <taxon>Methanobacteriaceae</taxon>
        <taxon>Methanobacterium</taxon>
    </lineage>
</organism>
<evidence type="ECO:0000256" key="4">
    <source>
        <dbReference type="ARBA" id="ARBA00023065"/>
    </source>
</evidence>
<keyword evidence="3 7" id="KW-0375">Hydrogen ion transport</keyword>
<gene>
    <name evidence="7" type="primary">atpE</name>
    <name evidence="9" type="ORF">ASJ80_01415</name>
</gene>
<dbReference type="GO" id="GO:0033178">
    <property type="term" value="C:proton-transporting two-sector ATPase complex, catalytic domain"/>
    <property type="evidence" value="ECO:0007669"/>
    <property type="project" value="InterPro"/>
</dbReference>
<dbReference type="OrthoDB" id="4691at2157"/>
<dbReference type="Proteomes" id="UP000217784">
    <property type="component" value="Unassembled WGS sequence"/>
</dbReference>
<dbReference type="SUPFAM" id="SSF160527">
    <property type="entry name" value="V-type ATPase subunit E-like"/>
    <property type="match status" value="1"/>
</dbReference>
<dbReference type="GO" id="GO:0046961">
    <property type="term" value="F:proton-transporting ATPase activity, rotational mechanism"/>
    <property type="evidence" value="ECO:0007669"/>
    <property type="project" value="InterPro"/>
</dbReference>
<accession>A0A2A2H2Z6</accession>
<keyword evidence="6 7" id="KW-0066">ATP synthesis</keyword>
<dbReference type="PANTHER" id="PTHR45715">
    <property type="entry name" value="ATPASE H+-TRANSPORTING V1 SUBUNIT E1A-RELATED"/>
    <property type="match status" value="1"/>
</dbReference>
<evidence type="ECO:0000256" key="1">
    <source>
        <dbReference type="ARBA" id="ARBA00005901"/>
    </source>
</evidence>
<evidence type="ECO:0000256" key="2">
    <source>
        <dbReference type="ARBA" id="ARBA00022448"/>
    </source>
</evidence>
<proteinExistence type="inferred from homology"/>
<comment type="subunit">
    <text evidence="7">Has multiple subunits with at least A(3), B(3), C, D, E, F, H, I and proteolipid K(x).</text>
</comment>
<comment type="caution">
    <text evidence="9">The sequence shown here is derived from an EMBL/GenBank/DDBJ whole genome shotgun (WGS) entry which is preliminary data.</text>
</comment>
<evidence type="ECO:0000256" key="8">
    <source>
        <dbReference type="SAM" id="Coils"/>
    </source>
</evidence>
<name>A0A2A2H2Z6_METBR</name>
<evidence type="ECO:0000313" key="9">
    <source>
        <dbReference type="EMBL" id="PAV03656.1"/>
    </source>
</evidence>
<protein>
    <recommendedName>
        <fullName evidence="7">A-type ATP synthase subunit E</fullName>
    </recommendedName>
</protein>
<dbReference type="GO" id="GO:0046933">
    <property type="term" value="F:proton-transporting ATP synthase activity, rotational mechanism"/>
    <property type="evidence" value="ECO:0007669"/>
    <property type="project" value="UniProtKB-UniRule"/>
</dbReference>
<keyword evidence="5 7" id="KW-0472">Membrane</keyword>
<dbReference type="Gene3D" id="1.20.5.620">
    <property type="entry name" value="F1F0 ATP synthase subunit B, membrane domain"/>
    <property type="match status" value="1"/>
</dbReference>
<evidence type="ECO:0000256" key="6">
    <source>
        <dbReference type="ARBA" id="ARBA00023310"/>
    </source>
</evidence>
<dbReference type="SUPFAM" id="SSF81573">
    <property type="entry name" value="F1F0 ATP synthase subunit B, membrane domain"/>
    <property type="match status" value="1"/>
</dbReference>
<dbReference type="InterPro" id="IPR038495">
    <property type="entry name" value="ATPase_E_C"/>
</dbReference>
<dbReference type="HAMAP" id="MF_00311">
    <property type="entry name" value="ATP_synth_E_arch"/>
    <property type="match status" value="1"/>
</dbReference>
<dbReference type="GO" id="GO:0005524">
    <property type="term" value="F:ATP binding"/>
    <property type="evidence" value="ECO:0007669"/>
    <property type="project" value="UniProtKB-UniRule"/>
</dbReference>
<dbReference type="InterPro" id="IPR002842">
    <property type="entry name" value="ATPase_V1_Esu"/>
</dbReference>
<reference evidence="9 10" key="1">
    <citation type="journal article" date="2017" name="BMC Genomics">
        <title>Genomic analysis of methanogenic archaea reveals a shift towards energy conservation.</title>
        <authorList>
            <person name="Gilmore S.P."/>
            <person name="Henske J.K."/>
            <person name="Sexton J.A."/>
            <person name="Solomon K.V."/>
            <person name="Seppala S."/>
            <person name="Yoo J.I."/>
            <person name="Huyett L.M."/>
            <person name="Pressman A."/>
            <person name="Cogan J.Z."/>
            <person name="Kivenson V."/>
            <person name="Peng X."/>
            <person name="Tan Y."/>
            <person name="Valentine D.L."/>
            <person name="O'Malley M.A."/>
        </authorList>
    </citation>
    <scope>NUCLEOTIDE SEQUENCE [LARGE SCALE GENOMIC DNA]</scope>
    <source>
        <strain evidence="9 10">M.o.H.</strain>
    </source>
</reference>